<keyword evidence="3" id="KW-1185">Reference proteome</keyword>
<sequence>DAFPSLVLPLVSLSLPLVSLSFQPRTYNLSTLPFRDSVQLWKFPENNLDVL</sequence>
<evidence type="ECO:0000313" key="3">
    <source>
        <dbReference type="Proteomes" id="UP001151760"/>
    </source>
</evidence>
<dbReference type="Proteomes" id="UP001151760">
    <property type="component" value="Unassembled WGS sequence"/>
</dbReference>
<feature type="signal peptide" evidence="1">
    <location>
        <begin position="1"/>
        <end position="21"/>
    </location>
</feature>
<proteinExistence type="predicted"/>
<reference evidence="2" key="1">
    <citation type="journal article" date="2022" name="Int. J. Mol. Sci.">
        <title>Draft Genome of Tanacetum Coccineum: Genomic Comparison of Closely Related Tanacetum-Family Plants.</title>
        <authorList>
            <person name="Yamashiro T."/>
            <person name="Shiraishi A."/>
            <person name="Nakayama K."/>
            <person name="Satake H."/>
        </authorList>
    </citation>
    <scope>NUCLEOTIDE SEQUENCE</scope>
</reference>
<reference evidence="2" key="2">
    <citation type="submission" date="2022-01" db="EMBL/GenBank/DDBJ databases">
        <authorList>
            <person name="Yamashiro T."/>
            <person name="Shiraishi A."/>
            <person name="Satake H."/>
            <person name="Nakayama K."/>
        </authorList>
    </citation>
    <scope>NUCLEOTIDE SEQUENCE</scope>
</reference>
<accession>A0ABQ4ZQ12</accession>
<evidence type="ECO:0000256" key="1">
    <source>
        <dbReference type="SAM" id="SignalP"/>
    </source>
</evidence>
<gene>
    <name evidence="2" type="ORF">Tco_0774047</name>
</gene>
<feature type="chain" id="PRO_5045515183" evidence="1">
    <location>
        <begin position="22"/>
        <end position="51"/>
    </location>
</feature>
<name>A0ABQ4ZQ12_9ASTR</name>
<feature type="non-terminal residue" evidence="2">
    <location>
        <position position="1"/>
    </location>
</feature>
<dbReference type="EMBL" id="BQNB010011502">
    <property type="protein sequence ID" value="GJS91411.1"/>
    <property type="molecule type" value="Genomic_DNA"/>
</dbReference>
<protein>
    <submittedName>
        <fullName evidence="2">Uncharacterized protein</fullName>
    </submittedName>
</protein>
<comment type="caution">
    <text evidence="2">The sequence shown here is derived from an EMBL/GenBank/DDBJ whole genome shotgun (WGS) entry which is preliminary data.</text>
</comment>
<evidence type="ECO:0000313" key="2">
    <source>
        <dbReference type="EMBL" id="GJS91411.1"/>
    </source>
</evidence>
<organism evidence="2 3">
    <name type="scientific">Tanacetum coccineum</name>
    <dbReference type="NCBI Taxonomy" id="301880"/>
    <lineage>
        <taxon>Eukaryota</taxon>
        <taxon>Viridiplantae</taxon>
        <taxon>Streptophyta</taxon>
        <taxon>Embryophyta</taxon>
        <taxon>Tracheophyta</taxon>
        <taxon>Spermatophyta</taxon>
        <taxon>Magnoliopsida</taxon>
        <taxon>eudicotyledons</taxon>
        <taxon>Gunneridae</taxon>
        <taxon>Pentapetalae</taxon>
        <taxon>asterids</taxon>
        <taxon>campanulids</taxon>
        <taxon>Asterales</taxon>
        <taxon>Asteraceae</taxon>
        <taxon>Asteroideae</taxon>
        <taxon>Anthemideae</taxon>
        <taxon>Anthemidinae</taxon>
        <taxon>Tanacetum</taxon>
    </lineage>
</organism>
<keyword evidence="1" id="KW-0732">Signal</keyword>